<dbReference type="GO" id="GO:0051536">
    <property type="term" value="F:iron-sulfur cluster binding"/>
    <property type="evidence" value="ECO:0007669"/>
    <property type="project" value="UniProtKB-KW"/>
</dbReference>
<feature type="domain" description="4Fe-4S ferredoxin-type" evidence="4">
    <location>
        <begin position="1"/>
        <end position="30"/>
    </location>
</feature>
<evidence type="ECO:0000256" key="2">
    <source>
        <dbReference type="ARBA" id="ARBA00023004"/>
    </source>
</evidence>
<comment type="caution">
    <text evidence="5">The sequence shown here is derived from an EMBL/GenBank/DDBJ whole genome shotgun (WGS) entry which is preliminary data.</text>
</comment>
<sequence length="63" mass="6983">MIIVVDKKDCVGCEECLQVCSETAIVMSKEKAEIAHQKCNLCERCILICPVKAIKTVSTHCSR</sequence>
<dbReference type="EMBL" id="SULG01000031">
    <property type="protein sequence ID" value="TLD41980.1"/>
    <property type="molecule type" value="Genomic_DNA"/>
</dbReference>
<evidence type="ECO:0000259" key="4">
    <source>
        <dbReference type="PROSITE" id="PS51379"/>
    </source>
</evidence>
<feature type="domain" description="4Fe-4S ferredoxin-type" evidence="4">
    <location>
        <begin position="31"/>
        <end position="59"/>
    </location>
</feature>
<evidence type="ECO:0000256" key="3">
    <source>
        <dbReference type="ARBA" id="ARBA00023014"/>
    </source>
</evidence>
<name>A0A533QN20_9BACT</name>
<reference evidence="5 6" key="1">
    <citation type="submission" date="2019-04" db="EMBL/GenBank/DDBJ databases">
        <title>Genome of a novel bacterium Candidatus Jettenia ecosi reconstructed from metagenome of an anammox bioreactor.</title>
        <authorList>
            <person name="Mardanov A.V."/>
            <person name="Beletsky A.V."/>
            <person name="Ravin N.V."/>
            <person name="Botchkova E.A."/>
            <person name="Litti Y.V."/>
            <person name="Nozhevnikova A.N."/>
        </authorList>
    </citation>
    <scope>NUCLEOTIDE SEQUENCE [LARGE SCALE GENOMIC DNA]</scope>
    <source>
        <strain evidence="5">J2</strain>
    </source>
</reference>
<evidence type="ECO:0000256" key="1">
    <source>
        <dbReference type="ARBA" id="ARBA00022723"/>
    </source>
</evidence>
<keyword evidence="1" id="KW-0479">Metal-binding</keyword>
<dbReference type="InterPro" id="IPR017896">
    <property type="entry name" value="4Fe4S_Fe-S-bd"/>
</dbReference>
<keyword evidence="3" id="KW-0411">Iron-sulfur</keyword>
<dbReference type="InterPro" id="IPR017900">
    <property type="entry name" value="4Fe4S_Fe_S_CS"/>
</dbReference>
<dbReference type="SUPFAM" id="SSF54862">
    <property type="entry name" value="4Fe-4S ferredoxins"/>
    <property type="match status" value="1"/>
</dbReference>
<dbReference type="AlphaFoldDB" id="A0A533QN20"/>
<proteinExistence type="predicted"/>
<evidence type="ECO:0000313" key="6">
    <source>
        <dbReference type="Proteomes" id="UP000319783"/>
    </source>
</evidence>
<dbReference type="GO" id="GO:0046872">
    <property type="term" value="F:metal ion binding"/>
    <property type="evidence" value="ECO:0007669"/>
    <property type="project" value="UniProtKB-KW"/>
</dbReference>
<evidence type="ECO:0000313" key="5">
    <source>
        <dbReference type="EMBL" id="TLD41980.1"/>
    </source>
</evidence>
<organism evidence="5 6">
    <name type="scientific">Candidatus Jettenia ecosi</name>
    <dbReference type="NCBI Taxonomy" id="2494326"/>
    <lineage>
        <taxon>Bacteria</taxon>
        <taxon>Pseudomonadati</taxon>
        <taxon>Planctomycetota</taxon>
        <taxon>Candidatus Brocadiia</taxon>
        <taxon>Candidatus Brocadiales</taxon>
        <taxon>Candidatus Brocadiaceae</taxon>
        <taxon>Candidatus Jettenia</taxon>
    </lineage>
</organism>
<dbReference type="PROSITE" id="PS51379">
    <property type="entry name" value="4FE4S_FER_2"/>
    <property type="match status" value="2"/>
</dbReference>
<protein>
    <recommendedName>
        <fullName evidence="4">4Fe-4S ferredoxin-type domain-containing protein</fullName>
    </recommendedName>
</protein>
<accession>A0A533QN20</accession>
<dbReference type="PROSITE" id="PS00198">
    <property type="entry name" value="4FE4S_FER_1"/>
    <property type="match status" value="1"/>
</dbReference>
<gene>
    <name evidence="5" type="ORF">JETT_1769</name>
</gene>
<keyword evidence="2" id="KW-0408">Iron</keyword>
<dbReference type="Pfam" id="PF14697">
    <property type="entry name" value="Fer4_21"/>
    <property type="match status" value="1"/>
</dbReference>
<dbReference type="Proteomes" id="UP000319783">
    <property type="component" value="Unassembled WGS sequence"/>
</dbReference>
<dbReference type="Gene3D" id="3.30.70.20">
    <property type="match status" value="1"/>
</dbReference>